<accession>A0A0C1IT26</accession>
<dbReference type="EMBL" id="JSVC01000019">
    <property type="protein sequence ID" value="KIC93569.1"/>
    <property type="molecule type" value="Genomic_DNA"/>
</dbReference>
<evidence type="ECO:0000313" key="3">
    <source>
        <dbReference type="EMBL" id="KIC93569.1"/>
    </source>
</evidence>
<keyword evidence="4" id="KW-1185">Reference proteome</keyword>
<dbReference type="Proteomes" id="UP000031408">
    <property type="component" value="Unassembled WGS sequence"/>
</dbReference>
<evidence type="ECO:0000313" key="4">
    <source>
        <dbReference type="Proteomes" id="UP000031408"/>
    </source>
</evidence>
<comment type="caution">
    <text evidence="3">The sequence shown here is derived from an EMBL/GenBank/DDBJ whole genome shotgun (WGS) entry which is preliminary data.</text>
</comment>
<dbReference type="PRINTS" id="PR01713">
    <property type="entry name" value="NUCEPIMERASE"/>
</dbReference>
<protein>
    <recommendedName>
        <fullName evidence="2">NAD-dependent epimerase/dehydratase domain-containing protein</fullName>
    </recommendedName>
</protein>
<evidence type="ECO:0000259" key="2">
    <source>
        <dbReference type="Pfam" id="PF01370"/>
    </source>
</evidence>
<dbReference type="SUPFAM" id="SSF51735">
    <property type="entry name" value="NAD(P)-binding Rossmann-fold domains"/>
    <property type="match status" value="1"/>
</dbReference>
<sequence length="281" mass="31439">MNNTILVTGSTGFIGRHLCRQLLERDYDFVAPLSRKGSISTRDYFADAESINVSHVIHLAACTFVPHSWEHPAAFIETNVQGTLETLEFARRKNASVTFVSAYLYGNTNVNPINESLLPDPNNPYALSKKLAEDICLFYQREYGMHITIIRPFNIFGPGQADHFLIPLLLKQIMTGSNVQVQSLIPRRDYLYIDDLVDLLIRTVQHPVAGIFNAGTGRSSSVGDLVQMIARILNKDVTINDTGQLRPNEILDTVADCAKARAVFGWEPKVTLEEGITRMLF</sequence>
<proteinExistence type="inferred from homology"/>
<dbReference type="OrthoDB" id="329806at2"/>
<reference evidence="3 4" key="1">
    <citation type="submission" date="2014-11" db="EMBL/GenBank/DDBJ databases">
        <title>Genome sequence of Flavihumibacter solisilvae 3-3.</title>
        <authorList>
            <person name="Zhou G."/>
            <person name="Li M."/>
            <person name="Wang G."/>
        </authorList>
    </citation>
    <scope>NUCLEOTIDE SEQUENCE [LARGE SCALE GENOMIC DNA]</scope>
    <source>
        <strain evidence="3 4">3-3</strain>
    </source>
</reference>
<dbReference type="Pfam" id="PF01370">
    <property type="entry name" value="Epimerase"/>
    <property type="match status" value="1"/>
</dbReference>
<dbReference type="RefSeq" id="WP_039142169.1">
    <property type="nucleotide sequence ID" value="NZ_JSVC01000019.1"/>
</dbReference>
<organism evidence="3 4">
    <name type="scientific">Flavihumibacter solisilvae</name>
    <dbReference type="NCBI Taxonomy" id="1349421"/>
    <lineage>
        <taxon>Bacteria</taxon>
        <taxon>Pseudomonadati</taxon>
        <taxon>Bacteroidota</taxon>
        <taxon>Chitinophagia</taxon>
        <taxon>Chitinophagales</taxon>
        <taxon>Chitinophagaceae</taxon>
        <taxon>Flavihumibacter</taxon>
    </lineage>
</organism>
<evidence type="ECO:0000256" key="1">
    <source>
        <dbReference type="ARBA" id="ARBA00007637"/>
    </source>
</evidence>
<name>A0A0C1IT26_9BACT</name>
<dbReference type="InterPro" id="IPR001509">
    <property type="entry name" value="Epimerase_deHydtase"/>
</dbReference>
<dbReference type="PANTHER" id="PTHR43000">
    <property type="entry name" value="DTDP-D-GLUCOSE 4,6-DEHYDRATASE-RELATED"/>
    <property type="match status" value="1"/>
</dbReference>
<comment type="similarity">
    <text evidence="1">Belongs to the NAD(P)-dependent epimerase/dehydratase family.</text>
</comment>
<dbReference type="AlphaFoldDB" id="A0A0C1IT26"/>
<dbReference type="Gene3D" id="3.40.50.720">
    <property type="entry name" value="NAD(P)-binding Rossmann-like Domain"/>
    <property type="match status" value="1"/>
</dbReference>
<gene>
    <name evidence="3" type="ORF">OI18_17720</name>
</gene>
<dbReference type="STRING" id="1349421.OI18_17720"/>
<dbReference type="InterPro" id="IPR036291">
    <property type="entry name" value="NAD(P)-bd_dom_sf"/>
</dbReference>
<feature type="domain" description="NAD-dependent epimerase/dehydratase" evidence="2">
    <location>
        <begin position="5"/>
        <end position="215"/>
    </location>
</feature>